<name>A0AAW3ZQ27_9GAMM</name>
<feature type="binding site" evidence="2">
    <location>
        <position position="105"/>
    </location>
    <ligand>
        <name>Fe cation</name>
        <dbReference type="ChEBI" id="CHEBI:24875"/>
    </ligand>
</feature>
<gene>
    <name evidence="6" type="ORF">IFO71_17940</name>
</gene>
<dbReference type="SUPFAM" id="SSF51182">
    <property type="entry name" value="RmlC-like cupins"/>
    <property type="match status" value="1"/>
</dbReference>
<dbReference type="InterPro" id="IPR014710">
    <property type="entry name" value="RmlC-like_jellyroll"/>
</dbReference>
<proteinExistence type="inferred from homology"/>
<dbReference type="Pfam" id="PF05726">
    <property type="entry name" value="Pirin_C"/>
    <property type="match status" value="1"/>
</dbReference>
<keyword evidence="2" id="KW-0479">Metal-binding</keyword>
<dbReference type="GO" id="GO:0046872">
    <property type="term" value="F:metal ion binding"/>
    <property type="evidence" value="ECO:0007669"/>
    <property type="project" value="UniProtKB-KW"/>
</dbReference>
<dbReference type="InterPro" id="IPR012093">
    <property type="entry name" value="Pirin"/>
</dbReference>
<keyword evidence="2" id="KW-0408">Iron</keyword>
<sequence>MKSVSMIRSAPPGHWVGDGFPVRSLFSYDNIAEQLSPFLMLDYAAPAEFKPATKKRGVGSHPHRGFETVTIVYQGEVDHRDSTGAGGHIGPGDVQWMTAGAGLVHEEFHSEAFTRSGGKMEMVQLWVNLPAKDKMTAPGYQTLMEGDIPRVELPQQAGSLRVIAGEFDGQRGPARTFTTINVWDLRLKAGGTAEFSFTEGHTLALVVLHGTLQVNDQQLAREAQLVLFSREGESIKLEANNDATILVLSGEPLNEPIVGYGPFVMNSREEIVQAINDFNSGKFGRLAG</sequence>
<feature type="binding site" evidence="2">
    <location>
        <position position="107"/>
    </location>
    <ligand>
        <name>Fe cation</name>
        <dbReference type="ChEBI" id="CHEBI:24875"/>
    </ligand>
</feature>
<comment type="similarity">
    <text evidence="1 3">Belongs to the pirin family.</text>
</comment>
<evidence type="ECO:0000256" key="3">
    <source>
        <dbReference type="RuleBase" id="RU003457"/>
    </source>
</evidence>
<dbReference type="AlphaFoldDB" id="A0AAW3ZQ27"/>
<dbReference type="PIRSF" id="PIRSF006232">
    <property type="entry name" value="Pirin"/>
    <property type="match status" value="1"/>
</dbReference>
<dbReference type="PANTHER" id="PTHR43594">
    <property type="entry name" value="QUERCETIN 2,3-DIOXYGENASE"/>
    <property type="match status" value="1"/>
</dbReference>
<reference evidence="6 7" key="1">
    <citation type="submission" date="2020-09" db="EMBL/GenBank/DDBJ databases">
        <title>Pseudoxanthomonas sp. CAU 1598 isolated from sand of Yaerae Beach.</title>
        <authorList>
            <person name="Kim W."/>
        </authorList>
    </citation>
    <scope>NUCLEOTIDE SEQUENCE [LARGE SCALE GENOMIC DNA]</scope>
    <source>
        <strain evidence="6 7">CAU 1598</strain>
    </source>
</reference>
<comment type="cofactor">
    <cofactor evidence="2">
        <name>Fe cation</name>
        <dbReference type="ChEBI" id="CHEBI:24875"/>
    </cofactor>
    <text evidence="2">Binds 1 Fe cation per subunit.</text>
</comment>
<organism evidence="6 7">
    <name type="scientific">Pseudomarimonas arenosa</name>
    <dbReference type="NCBI Taxonomy" id="2774145"/>
    <lineage>
        <taxon>Bacteria</taxon>
        <taxon>Pseudomonadati</taxon>
        <taxon>Pseudomonadota</taxon>
        <taxon>Gammaproteobacteria</taxon>
        <taxon>Lysobacterales</taxon>
        <taxon>Lysobacteraceae</taxon>
        <taxon>Pseudomarimonas</taxon>
    </lineage>
</organism>
<protein>
    <submittedName>
        <fullName evidence="6">Pirin family protein</fullName>
    </submittedName>
</protein>
<evidence type="ECO:0000313" key="7">
    <source>
        <dbReference type="Proteomes" id="UP000613768"/>
    </source>
</evidence>
<dbReference type="InterPro" id="IPR011051">
    <property type="entry name" value="RmlC_Cupin_sf"/>
</dbReference>
<comment type="caution">
    <text evidence="6">The sequence shown here is derived from an EMBL/GenBank/DDBJ whole genome shotgun (WGS) entry which is preliminary data.</text>
</comment>
<accession>A0AAW3ZQ27</accession>
<dbReference type="RefSeq" id="WP_192031050.1">
    <property type="nucleotide sequence ID" value="NZ_JACYTR010000058.1"/>
</dbReference>
<dbReference type="InterPro" id="IPR008778">
    <property type="entry name" value="Pirin_C_dom"/>
</dbReference>
<evidence type="ECO:0000313" key="6">
    <source>
        <dbReference type="EMBL" id="MBD8527630.1"/>
    </source>
</evidence>
<feature type="binding site" evidence="2">
    <location>
        <position position="63"/>
    </location>
    <ligand>
        <name>Fe cation</name>
        <dbReference type="ChEBI" id="CHEBI:24875"/>
    </ligand>
</feature>
<dbReference type="Pfam" id="PF02678">
    <property type="entry name" value="Pirin"/>
    <property type="match status" value="1"/>
</dbReference>
<evidence type="ECO:0000259" key="5">
    <source>
        <dbReference type="Pfam" id="PF05726"/>
    </source>
</evidence>
<dbReference type="PANTHER" id="PTHR43594:SF1">
    <property type="entry name" value="QUERCETIN 2,3-DIOXYGENASE PA2418-RELATED"/>
    <property type="match status" value="1"/>
</dbReference>
<feature type="domain" description="Pirin N-terminal" evidence="4">
    <location>
        <begin position="22"/>
        <end position="127"/>
    </location>
</feature>
<evidence type="ECO:0000259" key="4">
    <source>
        <dbReference type="Pfam" id="PF02678"/>
    </source>
</evidence>
<dbReference type="Gene3D" id="2.60.120.10">
    <property type="entry name" value="Jelly Rolls"/>
    <property type="match status" value="2"/>
</dbReference>
<dbReference type="InterPro" id="IPR003829">
    <property type="entry name" value="Pirin_N_dom"/>
</dbReference>
<dbReference type="Proteomes" id="UP000613768">
    <property type="component" value="Unassembled WGS sequence"/>
</dbReference>
<dbReference type="InterPro" id="IPR053186">
    <property type="entry name" value="QDO-related"/>
</dbReference>
<dbReference type="CDD" id="cd02909">
    <property type="entry name" value="cupin_pirin_N"/>
    <property type="match status" value="1"/>
</dbReference>
<evidence type="ECO:0000256" key="1">
    <source>
        <dbReference type="ARBA" id="ARBA00008416"/>
    </source>
</evidence>
<dbReference type="EMBL" id="JACYTR010000058">
    <property type="protein sequence ID" value="MBD8527630.1"/>
    <property type="molecule type" value="Genomic_DNA"/>
</dbReference>
<evidence type="ECO:0000256" key="2">
    <source>
        <dbReference type="PIRSR" id="PIRSR006232-1"/>
    </source>
</evidence>
<dbReference type="CDD" id="cd02247">
    <property type="entry name" value="cupin_pirin_C"/>
    <property type="match status" value="1"/>
</dbReference>
<keyword evidence="7" id="KW-1185">Reference proteome</keyword>
<feature type="domain" description="Pirin C-terminal" evidence="5">
    <location>
        <begin position="182"/>
        <end position="284"/>
    </location>
</feature>
<feature type="binding site" evidence="2">
    <location>
        <position position="61"/>
    </location>
    <ligand>
        <name>Fe cation</name>
        <dbReference type="ChEBI" id="CHEBI:24875"/>
    </ligand>
</feature>